<dbReference type="SMART" id="SM00714">
    <property type="entry name" value="LITAF"/>
    <property type="match status" value="1"/>
</dbReference>
<name>A0A9Q1C1I3_HOLLE</name>
<dbReference type="PANTHER" id="PTHR23292:SF46">
    <property type="entry name" value="LIPOPOLYSACCHARIDE-INDUCED TUMOR NECROSIS FACTOR-ALPHA FACTOR HOMOLOG"/>
    <property type="match status" value="1"/>
</dbReference>
<dbReference type="EMBL" id="JAIZAY010000008">
    <property type="protein sequence ID" value="KAJ8036926.1"/>
    <property type="molecule type" value="Genomic_DNA"/>
</dbReference>
<evidence type="ECO:0000259" key="10">
    <source>
        <dbReference type="PROSITE" id="PS51837"/>
    </source>
</evidence>
<evidence type="ECO:0000256" key="6">
    <source>
        <dbReference type="ARBA" id="ARBA00022833"/>
    </source>
</evidence>
<proteinExistence type="inferred from homology"/>
<dbReference type="InterPro" id="IPR006629">
    <property type="entry name" value="LITAF"/>
</dbReference>
<dbReference type="GO" id="GO:0008270">
    <property type="term" value="F:zinc ion binding"/>
    <property type="evidence" value="ECO:0007669"/>
    <property type="project" value="TreeGrafter"/>
</dbReference>
<organism evidence="11 12">
    <name type="scientific">Holothuria leucospilota</name>
    <name type="common">Black long sea cucumber</name>
    <name type="synonym">Mertensiothuria leucospilota</name>
    <dbReference type="NCBI Taxonomy" id="206669"/>
    <lineage>
        <taxon>Eukaryota</taxon>
        <taxon>Metazoa</taxon>
        <taxon>Echinodermata</taxon>
        <taxon>Eleutherozoa</taxon>
        <taxon>Echinozoa</taxon>
        <taxon>Holothuroidea</taxon>
        <taxon>Aspidochirotacea</taxon>
        <taxon>Aspidochirotida</taxon>
        <taxon>Holothuriidae</taxon>
        <taxon>Holothuria</taxon>
    </lineage>
</organism>
<evidence type="ECO:0000256" key="9">
    <source>
        <dbReference type="SAM" id="Phobius"/>
    </source>
</evidence>
<feature type="region of interest" description="Disordered" evidence="8">
    <location>
        <begin position="1"/>
        <end position="48"/>
    </location>
</feature>
<evidence type="ECO:0000256" key="2">
    <source>
        <dbReference type="ARBA" id="ARBA00004481"/>
    </source>
</evidence>
<evidence type="ECO:0000256" key="1">
    <source>
        <dbReference type="ARBA" id="ARBA00004414"/>
    </source>
</evidence>
<keyword evidence="9" id="KW-1133">Transmembrane helix</keyword>
<evidence type="ECO:0000256" key="7">
    <source>
        <dbReference type="ARBA" id="ARBA00023136"/>
    </source>
</evidence>
<accession>A0A9Q1C1I3</accession>
<keyword evidence="5" id="KW-0479">Metal-binding</keyword>
<dbReference type="GO" id="GO:0005634">
    <property type="term" value="C:nucleus"/>
    <property type="evidence" value="ECO:0007669"/>
    <property type="project" value="TreeGrafter"/>
</dbReference>
<feature type="transmembrane region" description="Helical" evidence="9">
    <location>
        <begin position="89"/>
        <end position="113"/>
    </location>
</feature>
<dbReference type="OrthoDB" id="4713066at2759"/>
<evidence type="ECO:0000256" key="3">
    <source>
        <dbReference type="ARBA" id="ARBA00004630"/>
    </source>
</evidence>
<keyword evidence="12" id="KW-1185">Reference proteome</keyword>
<evidence type="ECO:0000256" key="4">
    <source>
        <dbReference type="ARBA" id="ARBA00005975"/>
    </source>
</evidence>
<dbReference type="GO" id="GO:0098574">
    <property type="term" value="C:cytoplasmic side of lysosomal membrane"/>
    <property type="evidence" value="ECO:0007669"/>
    <property type="project" value="TreeGrafter"/>
</dbReference>
<dbReference type="Proteomes" id="UP001152320">
    <property type="component" value="Chromosome 8"/>
</dbReference>
<dbReference type="AlphaFoldDB" id="A0A9Q1C1I3"/>
<keyword evidence="6" id="KW-0862">Zinc</keyword>
<dbReference type="GO" id="GO:0098560">
    <property type="term" value="C:cytoplasmic side of late endosome membrane"/>
    <property type="evidence" value="ECO:0007669"/>
    <property type="project" value="TreeGrafter"/>
</dbReference>
<evidence type="ECO:0000256" key="8">
    <source>
        <dbReference type="SAM" id="MobiDB-lite"/>
    </source>
</evidence>
<comment type="caution">
    <text evidence="11">The sequence shown here is derived from an EMBL/GenBank/DDBJ whole genome shotgun (WGS) entry which is preliminary data.</text>
</comment>
<comment type="similarity">
    <text evidence="4">Belongs to the CDIP1/LITAF family.</text>
</comment>
<gene>
    <name evidence="11" type="ORF">HOLleu_17592</name>
</gene>
<protein>
    <submittedName>
        <fullName evidence="11">Lipopolysaccharide-induced tumor necrosis factor-alpha factor-like</fullName>
    </submittedName>
</protein>
<evidence type="ECO:0000313" key="12">
    <source>
        <dbReference type="Proteomes" id="UP001152320"/>
    </source>
</evidence>
<dbReference type="InterPro" id="IPR037519">
    <property type="entry name" value="LITAF_fam"/>
</dbReference>
<sequence length="138" mass="15115">MADGKDAAAYPPQQQNPPPYSQPPNAACPQQPPNPGYPPAAQQPMPTHQTVVVTTVSSPGATFRDTPVMMQCPNCQNQITSCCSYENGMLVWIIVLVIALVFQLWLGCCLIPLCIDSLKDVRHTCPVCKFQLGLYKRL</sequence>
<dbReference type="Pfam" id="PF10601">
    <property type="entry name" value="zf-LITAF-like"/>
    <property type="match status" value="1"/>
</dbReference>
<comment type="subcellular location">
    <subcellularLocation>
        <location evidence="2">Endosome membrane</location>
        <topology evidence="2">Peripheral membrane protein</topology>
    </subcellularLocation>
    <subcellularLocation>
        <location evidence="1">Late endosome membrane</location>
    </subcellularLocation>
    <subcellularLocation>
        <location evidence="3">Lysosome membrane</location>
        <topology evidence="3">Peripheral membrane protein</topology>
        <orientation evidence="3">Cytoplasmic side</orientation>
    </subcellularLocation>
</comment>
<reference evidence="11" key="1">
    <citation type="submission" date="2021-10" db="EMBL/GenBank/DDBJ databases">
        <title>Tropical sea cucumber genome reveals ecological adaptation and Cuvierian tubules defense mechanism.</title>
        <authorList>
            <person name="Chen T."/>
        </authorList>
    </citation>
    <scope>NUCLEOTIDE SEQUENCE</scope>
    <source>
        <strain evidence="11">Nanhai2018</strain>
        <tissue evidence="11">Muscle</tissue>
    </source>
</reference>
<keyword evidence="9" id="KW-0812">Transmembrane</keyword>
<feature type="compositionally biased region" description="Low complexity" evidence="8">
    <location>
        <begin position="39"/>
        <end position="48"/>
    </location>
</feature>
<feature type="domain" description="LITAF" evidence="10">
    <location>
        <begin position="52"/>
        <end position="137"/>
    </location>
</feature>
<evidence type="ECO:0000313" key="11">
    <source>
        <dbReference type="EMBL" id="KAJ8036926.1"/>
    </source>
</evidence>
<dbReference type="PANTHER" id="PTHR23292">
    <property type="entry name" value="LIPOPOLYSACCHARIDE-INDUCED TUMOR NECROSIS FACTOR-ALPHA FACTOR"/>
    <property type="match status" value="1"/>
</dbReference>
<keyword evidence="7 9" id="KW-0472">Membrane</keyword>
<evidence type="ECO:0000256" key="5">
    <source>
        <dbReference type="ARBA" id="ARBA00022723"/>
    </source>
</evidence>
<dbReference type="PROSITE" id="PS51837">
    <property type="entry name" value="LITAF"/>
    <property type="match status" value="1"/>
</dbReference>